<keyword evidence="3" id="KW-0624">Polysaccharide degradation</keyword>
<accession>A0A1I2K5P3</accession>
<dbReference type="OrthoDB" id="8885070at2"/>
<feature type="signal peptide" evidence="4">
    <location>
        <begin position="1"/>
        <end position="27"/>
    </location>
</feature>
<dbReference type="GO" id="GO:0030247">
    <property type="term" value="F:polysaccharide binding"/>
    <property type="evidence" value="ECO:0007669"/>
    <property type="project" value="UniProtKB-UniRule"/>
</dbReference>
<dbReference type="Proteomes" id="UP000199645">
    <property type="component" value="Unassembled WGS sequence"/>
</dbReference>
<dbReference type="GO" id="GO:0000272">
    <property type="term" value="P:polysaccharide catabolic process"/>
    <property type="evidence" value="ECO:0007669"/>
    <property type="project" value="UniProtKB-KW"/>
</dbReference>
<dbReference type="Pfam" id="PF00553">
    <property type="entry name" value="CBM_2"/>
    <property type="match status" value="1"/>
</dbReference>
<dbReference type="GO" id="GO:0004553">
    <property type="term" value="F:hydrolase activity, hydrolyzing O-glycosyl compounds"/>
    <property type="evidence" value="ECO:0007669"/>
    <property type="project" value="InterPro"/>
</dbReference>
<proteinExistence type="predicted"/>
<protein>
    <submittedName>
        <fullName evidence="6">Endoglucanase</fullName>
    </submittedName>
</protein>
<sequence length="174" mass="17105">MLAKRIVAPLSVPAVGSAAAVAGVLNAAEATGCSVTYFGDVRIKNTGGTNIDGWKLAFAFPSGRLPAGGGNGSGHRSGAQISVTDAGWNRTIAPGATVTVGFNGGWSEGNAIPTVFTVNGMICGAVASPAASFSSSPSVMPSPSVSKTPAASQGAEIFTGSGRLDTSAYSVKIA</sequence>
<evidence type="ECO:0000256" key="3">
    <source>
        <dbReference type="ARBA" id="ARBA00023326"/>
    </source>
</evidence>
<dbReference type="SUPFAM" id="SSF49384">
    <property type="entry name" value="Carbohydrate-binding domain"/>
    <property type="match status" value="1"/>
</dbReference>
<dbReference type="AlphaFoldDB" id="A0A1I2K5P3"/>
<keyword evidence="7" id="KW-1185">Reference proteome</keyword>
<feature type="domain" description="CBM2" evidence="5">
    <location>
        <begin position="13"/>
        <end position="126"/>
    </location>
</feature>
<dbReference type="PROSITE" id="PS00561">
    <property type="entry name" value="CBM2_A"/>
    <property type="match status" value="1"/>
</dbReference>
<evidence type="ECO:0000256" key="2">
    <source>
        <dbReference type="ARBA" id="ARBA00023295"/>
    </source>
</evidence>
<keyword evidence="3" id="KW-0119">Carbohydrate metabolism</keyword>
<dbReference type="SMART" id="SM00637">
    <property type="entry name" value="CBD_II"/>
    <property type="match status" value="1"/>
</dbReference>
<dbReference type="RefSeq" id="WP_093620290.1">
    <property type="nucleotide sequence ID" value="NZ_BOMT01000084.1"/>
</dbReference>
<dbReference type="PROSITE" id="PS51173">
    <property type="entry name" value="CBM2"/>
    <property type="match status" value="1"/>
</dbReference>
<evidence type="ECO:0000256" key="4">
    <source>
        <dbReference type="SAM" id="SignalP"/>
    </source>
</evidence>
<dbReference type="InterPro" id="IPR001919">
    <property type="entry name" value="CBD2"/>
</dbReference>
<name>A0A1I2K5P3_9ACTN</name>
<organism evidence="6 7">
    <name type="scientific">Actinoplanes philippinensis</name>
    <dbReference type="NCBI Taxonomy" id="35752"/>
    <lineage>
        <taxon>Bacteria</taxon>
        <taxon>Bacillati</taxon>
        <taxon>Actinomycetota</taxon>
        <taxon>Actinomycetes</taxon>
        <taxon>Micromonosporales</taxon>
        <taxon>Micromonosporaceae</taxon>
        <taxon>Actinoplanes</taxon>
    </lineage>
</organism>
<keyword evidence="4" id="KW-0732">Signal</keyword>
<keyword evidence="2" id="KW-0326">Glycosidase</keyword>
<feature type="chain" id="PRO_5011767397" evidence="4">
    <location>
        <begin position="28"/>
        <end position="174"/>
    </location>
</feature>
<evidence type="ECO:0000259" key="5">
    <source>
        <dbReference type="PROSITE" id="PS51173"/>
    </source>
</evidence>
<reference evidence="6 7" key="1">
    <citation type="submission" date="2016-10" db="EMBL/GenBank/DDBJ databases">
        <authorList>
            <person name="de Groot N.N."/>
        </authorList>
    </citation>
    <scope>NUCLEOTIDE SEQUENCE [LARGE SCALE GENOMIC DNA]</scope>
    <source>
        <strain evidence="6 7">DSM 43019</strain>
    </source>
</reference>
<evidence type="ECO:0000313" key="6">
    <source>
        <dbReference type="EMBL" id="SFF61490.1"/>
    </source>
</evidence>
<dbReference type="STRING" id="35752.SAMN05421541_11544"/>
<dbReference type="InterPro" id="IPR008965">
    <property type="entry name" value="CBM2/CBM3_carb-bd_dom_sf"/>
</dbReference>
<dbReference type="InterPro" id="IPR012291">
    <property type="entry name" value="CBM2_carb-bd_dom_sf"/>
</dbReference>
<evidence type="ECO:0000256" key="1">
    <source>
        <dbReference type="ARBA" id="ARBA00022801"/>
    </source>
</evidence>
<dbReference type="InterPro" id="IPR018366">
    <property type="entry name" value="CBM2_CS"/>
</dbReference>
<evidence type="ECO:0000313" key="7">
    <source>
        <dbReference type="Proteomes" id="UP000199645"/>
    </source>
</evidence>
<dbReference type="EMBL" id="FONV01000015">
    <property type="protein sequence ID" value="SFF61490.1"/>
    <property type="molecule type" value="Genomic_DNA"/>
</dbReference>
<dbReference type="Gene3D" id="2.60.40.290">
    <property type="match status" value="1"/>
</dbReference>
<keyword evidence="1" id="KW-0378">Hydrolase</keyword>
<gene>
    <name evidence="6" type="ORF">SAMN05421541_11544</name>
</gene>